<evidence type="ECO:0000313" key="3">
    <source>
        <dbReference type="EMBL" id="MCL6699333.1"/>
    </source>
</evidence>
<keyword evidence="4" id="KW-1185">Reference proteome</keyword>
<reference evidence="3 4" key="1">
    <citation type="submission" date="2022-05" db="EMBL/GenBank/DDBJ databases">
        <authorList>
            <person name="Jo J.-H."/>
            <person name="Im W.-T."/>
        </authorList>
    </citation>
    <scope>NUCLEOTIDE SEQUENCE [LARGE SCALE GENOMIC DNA]</scope>
    <source>
        <strain evidence="3 4">NSE70-1</strain>
    </source>
</reference>
<comment type="caution">
    <text evidence="3">The sequence shown here is derived from an EMBL/GenBank/DDBJ whole genome shotgun (WGS) entry which is preliminary data.</text>
</comment>
<proteinExistence type="inferred from homology"/>
<dbReference type="InterPro" id="IPR023393">
    <property type="entry name" value="START-like_dom_sf"/>
</dbReference>
<dbReference type="RefSeq" id="WP_249904752.1">
    <property type="nucleotide sequence ID" value="NZ_JAMGBA010000002.1"/>
</dbReference>
<accession>A0ABT0RWC1</accession>
<evidence type="ECO:0000259" key="2">
    <source>
        <dbReference type="Pfam" id="PF08327"/>
    </source>
</evidence>
<dbReference type="SUPFAM" id="SSF55961">
    <property type="entry name" value="Bet v1-like"/>
    <property type="match status" value="1"/>
</dbReference>
<evidence type="ECO:0000313" key="4">
    <source>
        <dbReference type="Proteomes" id="UP001203410"/>
    </source>
</evidence>
<dbReference type="Proteomes" id="UP001203410">
    <property type="component" value="Unassembled WGS sequence"/>
</dbReference>
<organism evidence="3 4">
    <name type="scientific">Sphingomonas caseinilyticus</name>
    <dbReference type="NCBI Taxonomy" id="2908205"/>
    <lineage>
        <taxon>Bacteria</taxon>
        <taxon>Pseudomonadati</taxon>
        <taxon>Pseudomonadota</taxon>
        <taxon>Alphaproteobacteria</taxon>
        <taxon>Sphingomonadales</taxon>
        <taxon>Sphingomonadaceae</taxon>
        <taxon>Sphingomonas</taxon>
    </lineage>
</organism>
<dbReference type="CDD" id="cd08896">
    <property type="entry name" value="SRPBCC_CalC_Aha1-like_3"/>
    <property type="match status" value="1"/>
</dbReference>
<sequence length="166" mass="17953">MTGKHDLVLERTLNAPRDLVWKAWTDPALLKQWFAPKPYEISEVEMDLKPGGVFRIGMVGPDGFDTGHGNPGCFLEVVDGEKLVWTSALAPQYRPAEGVGEGCESFPMTVIVTLADAGNGKTNYRAVALHKNEADSNTHAEMGFEGGWGKCAEQLEELAQGLAAHA</sequence>
<dbReference type="EMBL" id="JAMGBA010000002">
    <property type="protein sequence ID" value="MCL6699333.1"/>
    <property type="molecule type" value="Genomic_DNA"/>
</dbReference>
<name>A0ABT0RWC1_9SPHN</name>
<evidence type="ECO:0000256" key="1">
    <source>
        <dbReference type="ARBA" id="ARBA00006817"/>
    </source>
</evidence>
<dbReference type="Pfam" id="PF08327">
    <property type="entry name" value="AHSA1"/>
    <property type="match status" value="1"/>
</dbReference>
<feature type="domain" description="Activator of Hsp90 ATPase homologue 1/2-like C-terminal" evidence="2">
    <location>
        <begin position="14"/>
        <end position="159"/>
    </location>
</feature>
<dbReference type="Gene3D" id="3.30.530.20">
    <property type="match status" value="1"/>
</dbReference>
<comment type="similarity">
    <text evidence="1">Belongs to the AHA1 family.</text>
</comment>
<dbReference type="InterPro" id="IPR013538">
    <property type="entry name" value="ASHA1/2-like_C"/>
</dbReference>
<gene>
    <name evidence="3" type="ORF">LZ496_11145</name>
</gene>
<protein>
    <submittedName>
        <fullName evidence="3">SRPBCC family protein</fullName>
    </submittedName>
</protein>